<keyword evidence="3" id="KW-1185">Reference proteome</keyword>
<dbReference type="Proteomes" id="UP000018896">
    <property type="component" value="Unassembled WGS sequence"/>
</dbReference>
<dbReference type="SMART" id="SM00849">
    <property type="entry name" value="Lactamase_B"/>
    <property type="match status" value="1"/>
</dbReference>
<dbReference type="InterPro" id="IPR001279">
    <property type="entry name" value="Metallo-B-lactamas"/>
</dbReference>
<dbReference type="EMBL" id="BAUV01000034">
    <property type="protein sequence ID" value="GAE36426.1"/>
    <property type="molecule type" value="Genomic_DNA"/>
</dbReference>
<evidence type="ECO:0000313" key="2">
    <source>
        <dbReference type="EMBL" id="GAE36426.1"/>
    </source>
</evidence>
<organism evidence="2 3">
    <name type="scientific">Halalkalibacter akibai (strain ATCC 43226 / DSM 21942 / CIP 109018 / JCM 9157 / 1139)</name>
    <name type="common">Bacillus akibai</name>
    <dbReference type="NCBI Taxonomy" id="1236973"/>
    <lineage>
        <taxon>Bacteria</taxon>
        <taxon>Bacillati</taxon>
        <taxon>Bacillota</taxon>
        <taxon>Bacilli</taxon>
        <taxon>Bacillales</taxon>
        <taxon>Bacillaceae</taxon>
        <taxon>Halalkalibacter</taxon>
    </lineage>
</organism>
<dbReference type="SUPFAM" id="SSF56281">
    <property type="entry name" value="Metallo-hydrolase/oxidoreductase"/>
    <property type="match status" value="1"/>
</dbReference>
<keyword evidence="2" id="KW-0378">Hydrolase</keyword>
<dbReference type="PANTHER" id="PTHR23131">
    <property type="entry name" value="ENDORIBONUCLEASE LACTB2"/>
    <property type="match status" value="1"/>
</dbReference>
<evidence type="ECO:0000259" key="1">
    <source>
        <dbReference type="SMART" id="SM00849"/>
    </source>
</evidence>
<dbReference type="GO" id="GO:0016787">
    <property type="term" value="F:hydrolase activity"/>
    <property type="evidence" value="ECO:0007669"/>
    <property type="project" value="UniProtKB-KW"/>
</dbReference>
<dbReference type="PANTHER" id="PTHR23131:SF4">
    <property type="entry name" value="METALLO-BETA-LACTAMASE SUPERFAMILY POTEIN"/>
    <property type="match status" value="1"/>
</dbReference>
<dbReference type="AlphaFoldDB" id="W4QWH1"/>
<name>W4QWH1_HALA3</name>
<sequence length="320" mass="36454">MKMHTETIHKITIPTPFLVGPVNVYLICGEVLTLVDTGPLTKEGEKTLIEQLKALGYQLADIDQVVLTHHHPDHVGLAGLFHSSVLIGHRYLRPWLQKDKSFFDQHRKFFQEFYREHGVPGETIQKVLHASSVYMSYIEPTDLDVIVMHGDQLPGHPDWTVLEVPGHAQNHIMLIREQDQLAIGADVLIGTISSNALLEAPMEEGAERPKTLLQYRKSLELMKSLGVSSVLPGHGETINEVDQLIDKRLKGHLDRAQLIKQILSTNRWSAHEISYQLFKEKHVKQPELTFSETFGHLDLLLERNEVKMSKEDGIFIFYNE</sequence>
<dbReference type="InterPro" id="IPR050662">
    <property type="entry name" value="Sec-metab_biosynth-thioest"/>
</dbReference>
<dbReference type="eggNOG" id="COG0491">
    <property type="taxonomic scope" value="Bacteria"/>
</dbReference>
<feature type="domain" description="Metallo-beta-lactamase" evidence="1">
    <location>
        <begin position="21"/>
        <end position="234"/>
    </location>
</feature>
<evidence type="ECO:0000313" key="3">
    <source>
        <dbReference type="Proteomes" id="UP000018896"/>
    </source>
</evidence>
<dbReference type="Gene3D" id="3.60.15.10">
    <property type="entry name" value="Ribonuclease Z/Hydroxyacylglutathione hydrolase-like"/>
    <property type="match status" value="1"/>
</dbReference>
<dbReference type="STRING" id="1236973.JCM9157_3606"/>
<dbReference type="InterPro" id="IPR036866">
    <property type="entry name" value="RibonucZ/Hydroxyglut_hydro"/>
</dbReference>
<reference evidence="2 3" key="1">
    <citation type="journal article" date="2014" name="Genome Announc.">
        <title>Draft Genome Sequences of Three Alkaliphilic Bacillus Strains, Bacillus wakoensis JCM 9140T, Bacillus akibai JCM 9157T, and Bacillus hemicellulosilyticus JCM 9152T.</title>
        <authorList>
            <person name="Yuki M."/>
            <person name="Oshima K."/>
            <person name="Suda W."/>
            <person name="Oshida Y."/>
            <person name="Kitamura K."/>
            <person name="Iida T."/>
            <person name="Hattori M."/>
            <person name="Ohkuma M."/>
        </authorList>
    </citation>
    <scope>NUCLEOTIDE SEQUENCE [LARGE SCALE GENOMIC DNA]</scope>
    <source>
        <strain evidence="2 3">JCM 9157</strain>
    </source>
</reference>
<proteinExistence type="predicted"/>
<protein>
    <submittedName>
        <fullName evidence="2">Zn-dependent hydrolases</fullName>
    </submittedName>
</protein>
<comment type="caution">
    <text evidence="2">The sequence shown here is derived from an EMBL/GenBank/DDBJ whole genome shotgun (WGS) entry which is preliminary data.</text>
</comment>
<dbReference type="Pfam" id="PF00753">
    <property type="entry name" value="Lactamase_B"/>
    <property type="match status" value="1"/>
</dbReference>
<gene>
    <name evidence="2" type="ORF">JCM9157_3606</name>
</gene>
<accession>W4QWH1</accession>
<dbReference type="OrthoDB" id="9761531at2"/>
<dbReference type="RefSeq" id="WP_052013202.1">
    <property type="nucleotide sequence ID" value="NZ_BAUV01000034.1"/>
</dbReference>